<keyword evidence="3" id="KW-1185">Reference proteome</keyword>
<sequence length="155" mass="18858">EMENPMQVKDYEIFSVHNISSSDQFTISKHTFLKFMLLLFEYRVLGKFFEILKFIIFDFFLAYKVPSFIFDIFKSTMKIITFGLLPKLYYYAKDFLETNGPGIYLVYFVLWYLGYYVLYYENGWMFWTWDWLINIAWTVAVIFVSYGAYEEIKKK</sequence>
<organism evidence="2 3">
    <name type="scientific">Acaulospora morrowiae</name>
    <dbReference type="NCBI Taxonomy" id="94023"/>
    <lineage>
        <taxon>Eukaryota</taxon>
        <taxon>Fungi</taxon>
        <taxon>Fungi incertae sedis</taxon>
        <taxon>Mucoromycota</taxon>
        <taxon>Glomeromycotina</taxon>
        <taxon>Glomeromycetes</taxon>
        <taxon>Diversisporales</taxon>
        <taxon>Acaulosporaceae</taxon>
        <taxon>Acaulospora</taxon>
    </lineage>
</organism>
<dbReference type="AlphaFoldDB" id="A0A9N9BZQ4"/>
<keyword evidence="1" id="KW-0812">Transmembrane</keyword>
<dbReference type="EMBL" id="CAJVPV010005141">
    <property type="protein sequence ID" value="CAG8585561.1"/>
    <property type="molecule type" value="Genomic_DNA"/>
</dbReference>
<evidence type="ECO:0000313" key="3">
    <source>
        <dbReference type="Proteomes" id="UP000789342"/>
    </source>
</evidence>
<comment type="caution">
    <text evidence="2">The sequence shown here is derived from an EMBL/GenBank/DDBJ whole genome shotgun (WGS) entry which is preliminary data.</text>
</comment>
<name>A0A9N9BZQ4_9GLOM</name>
<evidence type="ECO:0000313" key="2">
    <source>
        <dbReference type="EMBL" id="CAG8585561.1"/>
    </source>
</evidence>
<accession>A0A9N9BZQ4</accession>
<dbReference type="Proteomes" id="UP000789342">
    <property type="component" value="Unassembled WGS sequence"/>
</dbReference>
<gene>
    <name evidence="2" type="ORF">AMORRO_LOCUS7110</name>
</gene>
<protein>
    <submittedName>
        <fullName evidence="2">17191_t:CDS:1</fullName>
    </submittedName>
</protein>
<feature type="transmembrane region" description="Helical" evidence="1">
    <location>
        <begin position="131"/>
        <end position="149"/>
    </location>
</feature>
<evidence type="ECO:0000256" key="1">
    <source>
        <dbReference type="SAM" id="Phobius"/>
    </source>
</evidence>
<feature type="non-terminal residue" evidence="2">
    <location>
        <position position="1"/>
    </location>
</feature>
<keyword evidence="1" id="KW-0472">Membrane</keyword>
<proteinExistence type="predicted"/>
<keyword evidence="1" id="KW-1133">Transmembrane helix</keyword>
<feature type="transmembrane region" description="Helical" evidence="1">
    <location>
        <begin position="102"/>
        <end position="119"/>
    </location>
</feature>
<feature type="transmembrane region" description="Helical" evidence="1">
    <location>
        <begin position="44"/>
        <end position="62"/>
    </location>
</feature>
<reference evidence="2" key="1">
    <citation type="submission" date="2021-06" db="EMBL/GenBank/DDBJ databases">
        <authorList>
            <person name="Kallberg Y."/>
            <person name="Tangrot J."/>
            <person name="Rosling A."/>
        </authorList>
    </citation>
    <scope>NUCLEOTIDE SEQUENCE</scope>
    <source>
        <strain evidence="2">CL551</strain>
    </source>
</reference>